<gene>
    <name evidence="1" type="ORF">METZ01_LOCUS292811</name>
</gene>
<name>A0A382LX62_9ZZZZ</name>
<accession>A0A382LX62</accession>
<organism evidence="1">
    <name type="scientific">marine metagenome</name>
    <dbReference type="NCBI Taxonomy" id="408172"/>
    <lineage>
        <taxon>unclassified sequences</taxon>
        <taxon>metagenomes</taxon>
        <taxon>ecological metagenomes</taxon>
    </lineage>
</organism>
<dbReference type="AlphaFoldDB" id="A0A382LX62"/>
<protein>
    <submittedName>
        <fullName evidence="1">Uncharacterized protein</fullName>
    </submittedName>
</protein>
<feature type="non-terminal residue" evidence="1">
    <location>
        <position position="1"/>
    </location>
</feature>
<evidence type="ECO:0000313" key="1">
    <source>
        <dbReference type="EMBL" id="SVC39957.1"/>
    </source>
</evidence>
<dbReference type="EMBL" id="UINC01089133">
    <property type="protein sequence ID" value="SVC39957.1"/>
    <property type="molecule type" value="Genomic_DNA"/>
</dbReference>
<proteinExistence type="predicted"/>
<sequence length="27" mass="3229">MTKKPETINEEAFDLHKMDIDEVMSLY</sequence>
<reference evidence="1" key="1">
    <citation type="submission" date="2018-05" db="EMBL/GenBank/DDBJ databases">
        <authorList>
            <person name="Lanie J.A."/>
            <person name="Ng W.-L."/>
            <person name="Kazmierczak K.M."/>
            <person name="Andrzejewski T.M."/>
            <person name="Davidsen T.M."/>
            <person name="Wayne K.J."/>
            <person name="Tettelin H."/>
            <person name="Glass J.I."/>
            <person name="Rusch D."/>
            <person name="Podicherti R."/>
            <person name="Tsui H.-C.T."/>
            <person name="Winkler M.E."/>
        </authorList>
    </citation>
    <scope>NUCLEOTIDE SEQUENCE</scope>
</reference>
<feature type="non-terminal residue" evidence="1">
    <location>
        <position position="27"/>
    </location>
</feature>